<dbReference type="PANTHER" id="PTHR15261:SF4">
    <property type="entry name" value="THROMBOSPONDIN-TYPE LAMININ G DOMAIN AND EAR REPEAT-CONTAINING PROTEIN"/>
    <property type="match status" value="1"/>
</dbReference>
<name>A0A9N9MHA5_9CUCU</name>
<sequence>MYYFFLVGATFVDKFLNLSGNIENLDLNTIVDQNSKQLLKIEDKIFQNHLNVNGTLSINKNVNGIELKKFCTFSEPNEKLQTLKIKGNVLFSKGPKILNFNGESVKGLMKNVWFSDVAANISASVHLKNVTFNKSLNVSAFVDSINLDLLSENYLSKSKNQIISSSIAFSNVTFLNISTPSLKYMGPINGIVIEDILKRVLIQGEPQIFERTGYFEEVLVQNLIEDAEYTVNNLSFNTDIMRYDQQNIVTGQKTFENLRVETLNLTHNVKIQKVDILDWLSNAVLTKGVIRVKEKKSFDRATFSQGLSLRGKFNGEDFTEENIMLVNMPQNITGKKIFSKSTQFKTLMVKGLVNNIDIEKLVQNQTNRHENSTINSEIIFDNDVEAKNINVDILYDDINVTQLIANVTKLRNLDSLKGKFRDLLNMGMEIEGYLKNHAKLFKYYKEIIQFPAVDDIFGLKCDDGIFRIVVFCVASNQFKTFEWDAEKGTFVFSGVIFKSPSKPNFMQQVTLGDRAYLYIENPLQNHNELHSGRLIKVLSPTTFEIVAEFHRTATISLISFVNFARQGCLGFIGNSLSGIDILCDENGYNYYWSQRIRLEGAYKATTLETPDSVYLFVTRYGRAFKEPSIVIFQSGKDTSDFIEIQTIFERTSPNGLATAFISNCPFVALSFGSQEETVDSGWISIKKLDNNQFIDWQHIPLTTPQNVHFINQPSFEPLILVPSADVSAPLHTFQYDGAAGFKEISKGSSLPVSSKIKILGNGHFLATLQHTRGTGTILGAVVL</sequence>
<keyword evidence="2" id="KW-1185">Reference proteome</keyword>
<dbReference type="AlphaFoldDB" id="A0A9N9MHA5"/>
<gene>
    <name evidence="1" type="ORF">CEUTPL_LOCUS2993</name>
</gene>
<protein>
    <submittedName>
        <fullName evidence="1">Uncharacterized protein</fullName>
    </submittedName>
</protein>
<dbReference type="Proteomes" id="UP001152799">
    <property type="component" value="Chromosome 11"/>
</dbReference>
<reference evidence="1" key="1">
    <citation type="submission" date="2022-01" db="EMBL/GenBank/DDBJ databases">
        <authorList>
            <person name="King R."/>
        </authorList>
    </citation>
    <scope>NUCLEOTIDE SEQUENCE</scope>
</reference>
<dbReference type="EMBL" id="OU892287">
    <property type="protein sequence ID" value="CAG9762311.1"/>
    <property type="molecule type" value="Genomic_DNA"/>
</dbReference>
<organism evidence="1 2">
    <name type="scientific">Ceutorhynchus assimilis</name>
    <name type="common">cabbage seed weevil</name>
    <dbReference type="NCBI Taxonomy" id="467358"/>
    <lineage>
        <taxon>Eukaryota</taxon>
        <taxon>Metazoa</taxon>
        <taxon>Ecdysozoa</taxon>
        <taxon>Arthropoda</taxon>
        <taxon>Hexapoda</taxon>
        <taxon>Insecta</taxon>
        <taxon>Pterygota</taxon>
        <taxon>Neoptera</taxon>
        <taxon>Endopterygota</taxon>
        <taxon>Coleoptera</taxon>
        <taxon>Polyphaga</taxon>
        <taxon>Cucujiformia</taxon>
        <taxon>Curculionidae</taxon>
        <taxon>Ceutorhynchinae</taxon>
        <taxon>Ceutorhynchus</taxon>
    </lineage>
</organism>
<dbReference type="OrthoDB" id="188713at2759"/>
<dbReference type="GO" id="GO:0007165">
    <property type="term" value="P:signal transduction"/>
    <property type="evidence" value="ECO:0007669"/>
    <property type="project" value="TreeGrafter"/>
</dbReference>
<evidence type="ECO:0000313" key="2">
    <source>
        <dbReference type="Proteomes" id="UP001152799"/>
    </source>
</evidence>
<dbReference type="PANTHER" id="PTHR15261">
    <property type="entry name" value="THROMBOSPONDIN-TYPE LAMININ G DOMAIN AND EAR REPEAT-CONTAINING"/>
    <property type="match status" value="1"/>
</dbReference>
<evidence type="ECO:0000313" key="1">
    <source>
        <dbReference type="EMBL" id="CAG9762311.1"/>
    </source>
</evidence>
<proteinExistence type="predicted"/>
<accession>A0A9N9MHA5</accession>